<dbReference type="RefSeq" id="YP_010676591.1">
    <property type="nucleotide sequence ID" value="NC_071014.1"/>
</dbReference>
<accession>A0A3G3LZ04</accession>
<gene>
    <name evidence="1" type="primary">16</name>
    <name evidence="1" type="ORF">PBI_CANTARE_16</name>
</gene>
<organism evidence="1 2">
    <name type="scientific">Brevibacterium phage Cantare</name>
    <dbReference type="NCBI Taxonomy" id="2338395"/>
    <lineage>
        <taxon>Viruses</taxon>
        <taxon>Duplodnaviria</taxon>
        <taxon>Heunggongvirae</taxon>
        <taxon>Uroviricota</taxon>
        <taxon>Caudoviricetes</taxon>
        <taxon>Cantarevirus</taxon>
        <taxon>Cantarevirus cantare</taxon>
    </lineage>
</organism>
<dbReference type="Proteomes" id="UP000279277">
    <property type="component" value="Segment"/>
</dbReference>
<evidence type="ECO:0000313" key="2">
    <source>
        <dbReference type="Proteomes" id="UP000279277"/>
    </source>
</evidence>
<reference evidence="1 2" key="1">
    <citation type="submission" date="2018-10" db="EMBL/GenBank/DDBJ databases">
        <authorList>
            <person name="Zack K."/>
            <person name="Garlena R.A."/>
            <person name="Russell D.A."/>
            <person name="Pope W.H."/>
            <person name="Jacobs-Sera D."/>
            <person name="Hatfull G.F."/>
        </authorList>
    </citation>
    <scope>NUCLEOTIDE SEQUENCE [LARGE SCALE GENOMIC DNA]</scope>
</reference>
<sequence>MTLVTVQELSNYMSGSPITPAQEKSAELILDGVINELEMYINRPVQVRNARELVRTDIAGFARLAYSPVQAVTKVSYVNSSNLSAYPSRDYPIDELVEDPNVQVMDMVPANLGYGLITSGGINLGAPNAHFIIEYRGGGGDRINQYLPAIKLAVLRTASREWEHLHKDTVRINNGDIGDDVDPGVIKMRGWDTEELKKFDRIRRRAIV</sequence>
<dbReference type="EMBL" id="MK016493">
    <property type="protein sequence ID" value="AYQ99237.1"/>
    <property type="molecule type" value="Genomic_DNA"/>
</dbReference>
<evidence type="ECO:0000313" key="1">
    <source>
        <dbReference type="EMBL" id="AYQ99237.1"/>
    </source>
</evidence>
<dbReference type="KEGG" id="vg:77952953"/>
<proteinExistence type="predicted"/>
<keyword evidence="2" id="KW-1185">Reference proteome</keyword>
<name>A0A3G3LZ04_9CAUD</name>
<protein>
    <submittedName>
        <fullName evidence="1">Head-to-tail complex protein</fullName>
    </submittedName>
</protein>
<dbReference type="GeneID" id="77952953"/>